<dbReference type="OrthoDB" id="3250803at2759"/>
<keyword evidence="4" id="KW-1185">Reference proteome</keyword>
<dbReference type="STRING" id="1314782.A0A165W230"/>
<protein>
    <submittedName>
        <fullName evidence="3">Uncharacterized protein</fullName>
    </submittedName>
</protein>
<evidence type="ECO:0000256" key="1">
    <source>
        <dbReference type="SAM" id="MobiDB-lite"/>
    </source>
</evidence>
<feature type="compositionally biased region" description="Low complexity" evidence="1">
    <location>
        <begin position="85"/>
        <end position="128"/>
    </location>
</feature>
<gene>
    <name evidence="3" type="ORF">NEOLEDRAFT_17942</name>
</gene>
<evidence type="ECO:0000313" key="3">
    <source>
        <dbReference type="EMBL" id="KZT30550.1"/>
    </source>
</evidence>
<reference evidence="3 4" key="1">
    <citation type="journal article" date="2016" name="Mol. Biol. Evol.">
        <title>Comparative Genomics of Early-Diverging Mushroom-Forming Fungi Provides Insights into the Origins of Lignocellulose Decay Capabilities.</title>
        <authorList>
            <person name="Nagy L.G."/>
            <person name="Riley R."/>
            <person name="Tritt A."/>
            <person name="Adam C."/>
            <person name="Daum C."/>
            <person name="Floudas D."/>
            <person name="Sun H."/>
            <person name="Yadav J.S."/>
            <person name="Pangilinan J."/>
            <person name="Larsson K.H."/>
            <person name="Matsuura K."/>
            <person name="Barry K."/>
            <person name="Labutti K."/>
            <person name="Kuo R."/>
            <person name="Ohm R.A."/>
            <person name="Bhattacharya S.S."/>
            <person name="Shirouzu T."/>
            <person name="Yoshinaga Y."/>
            <person name="Martin F.M."/>
            <person name="Grigoriev I.V."/>
            <person name="Hibbett D.S."/>
        </authorList>
    </citation>
    <scope>NUCLEOTIDE SEQUENCE [LARGE SCALE GENOMIC DNA]</scope>
    <source>
        <strain evidence="3 4">HHB14362 ss-1</strain>
    </source>
</reference>
<name>A0A165W230_9AGAM</name>
<accession>A0A165W230</accession>
<dbReference type="EMBL" id="KV425551">
    <property type="protein sequence ID" value="KZT30550.1"/>
    <property type="molecule type" value="Genomic_DNA"/>
</dbReference>
<feature type="compositionally biased region" description="Low complexity" evidence="1">
    <location>
        <begin position="1"/>
        <end position="71"/>
    </location>
</feature>
<feature type="region of interest" description="Disordered" evidence="1">
    <location>
        <begin position="1"/>
        <end position="141"/>
    </location>
</feature>
<sequence>MSLSSIVSSGTSSRATTRNSTSYGSSTSAASSTHSGNAHTASPTSTSHSSSRASSSSHSLSSTHAPAAHSSVGAGQQFSASLQNTVQSQSASQSHVVSSRQSSARAATVSRTSSTSASTRAKWTASASGSKPVNGGPIGVQSSTGSIVESSTYQVVTMYTTAVESNRVYVTITSTSFQAGLTAFPVSGNESVASGRSSFFSNTDAVAGVFLVIGIVFALLAGLLLCVLRRRRRKNGD</sequence>
<keyword evidence="2" id="KW-0812">Transmembrane</keyword>
<keyword evidence="2" id="KW-1133">Transmembrane helix</keyword>
<organism evidence="3 4">
    <name type="scientific">Neolentinus lepideus HHB14362 ss-1</name>
    <dbReference type="NCBI Taxonomy" id="1314782"/>
    <lineage>
        <taxon>Eukaryota</taxon>
        <taxon>Fungi</taxon>
        <taxon>Dikarya</taxon>
        <taxon>Basidiomycota</taxon>
        <taxon>Agaricomycotina</taxon>
        <taxon>Agaricomycetes</taxon>
        <taxon>Gloeophyllales</taxon>
        <taxon>Gloeophyllaceae</taxon>
        <taxon>Neolentinus</taxon>
    </lineage>
</organism>
<feature type="transmembrane region" description="Helical" evidence="2">
    <location>
        <begin position="205"/>
        <end position="228"/>
    </location>
</feature>
<dbReference type="InParanoid" id="A0A165W230"/>
<feature type="compositionally biased region" description="Polar residues" evidence="1">
    <location>
        <begin position="73"/>
        <end position="84"/>
    </location>
</feature>
<evidence type="ECO:0000256" key="2">
    <source>
        <dbReference type="SAM" id="Phobius"/>
    </source>
</evidence>
<proteinExistence type="predicted"/>
<dbReference type="AlphaFoldDB" id="A0A165W230"/>
<evidence type="ECO:0000313" key="4">
    <source>
        <dbReference type="Proteomes" id="UP000076761"/>
    </source>
</evidence>
<dbReference type="Proteomes" id="UP000076761">
    <property type="component" value="Unassembled WGS sequence"/>
</dbReference>
<keyword evidence="2" id="KW-0472">Membrane</keyword>